<evidence type="ECO:0000256" key="9">
    <source>
        <dbReference type="ARBA" id="ARBA00023065"/>
    </source>
</evidence>
<proteinExistence type="inferred from homology"/>
<evidence type="ECO:0000256" key="3">
    <source>
        <dbReference type="ARBA" id="ARBA00022426"/>
    </source>
</evidence>
<comment type="similarity">
    <text evidence="13">Belongs to the NiCoT transporter (TC 2.A.52) family.</text>
</comment>
<keyword evidence="5" id="KW-1003">Cell membrane</keyword>
<dbReference type="InterPro" id="IPR011541">
    <property type="entry name" value="Ni/Co_transpt_high_affinity"/>
</dbReference>
<evidence type="ECO:0000256" key="6">
    <source>
        <dbReference type="ARBA" id="ARBA00022596"/>
    </source>
</evidence>
<keyword evidence="11 13" id="KW-0472">Membrane</keyword>
<evidence type="ECO:0000256" key="5">
    <source>
        <dbReference type="ARBA" id="ARBA00022475"/>
    </source>
</evidence>
<dbReference type="GO" id="GO:0032025">
    <property type="term" value="P:response to cobalt ion"/>
    <property type="evidence" value="ECO:0007669"/>
    <property type="project" value="TreeGrafter"/>
</dbReference>
<keyword evidence="7 13" id="KW-0812">Transmembrane</keyword>
<evidence type="ECO:0000256" key="4">
    <source>
        <dbReference type="ARBA" id="ARBA00022448"/>
    </source>
</evidence>
<name>A0A7J0BTC2_9BACT</name>
<keyword evidence="8 13" id="KW-1133">Transmembrane helix</keyword>
<sequence>MQPAARETTREPSPGAAESAVAAGSGESRAGLTATLYTRFMRTITAVQKDLRVTLTSLGRDIAQNPGGRSFWMFLGLSFLYGVIHALGPGHGKSVVFAYFLGRRGSVMRGMVMGHVMTFVHVLSAVVLVFALQWGFGAWGAGAGSHAFDEAGCVLQRVSYSLVLAIGVFMVCHALYELASGRLSARICCTAAPSVSAAPASPVSPVSTGRAGTPDSQKNSYGSLLSVSVLAGLVPCPGAALVLAFSLSLNIPATGIAAMFALALGMGLTTSLFGVLSMASRSTLVYVAGRGPRKLTVLYGLLSVTGAACIALVGGLMLASLSC</sequence>
<evidence type="ECO:0000256" key="12">
    <source>
        <dbReference type="ARBA" id="ARBA00023285"/>
    </source>
</evidence>
<keyword evidence="9" id="KW-0406">Ion transport</keyword>
<dbReference type="GO" id="GO:0010045">
    <property type="term" value="P:response to nickel cation"/>
    <property type="evidence" value="ECO:0007669"/>
    <property type="project" value="TreeGrafter"/>
</dbReference>
<comment type="subcellular location">
    <subcellularLocation>
        <location evidence="2 13">Cell membrane</location>
        <topology evidence="2 13">Multi-pass membrane protein</topology>
    </subcellularLocation>
</comment>
<feature type="region of interest" description="Disordered" evidence="14">
    <location>
        <begin position="196"/>
        <end position="216"/>
    </location>
</feature>
<dbReference type="GO" id="GO:0015099">
    <property type="term" value="F:nickel cation transmembrane transporter activity"/>
    <property type="evidence" value="ECO:0007669"/>
    <property type="project" value="UniProtKB-UniRule"/>
</dbReference>
<comment type="function">
    <text evidence="1">Efflux system for nickel and cobalt.</text>
</comment>
<dbReference type="Pfam" id="PF03824">
    <property type="entry name" value="NicO"/>
    <property type="match status" value="1"/>
</dbReference>
<evidence type="ECO:0000313" key="16">
    <source>
        <dbReference type="Proteomes" id="UP000503820"/>
    </source>
</evidence>
<keyword evidence="10" id="KW-0921">Nickel transport</keyword>
<dbReference type="PANTHER" id="PTHR40659:SF1">
    <property type="entry name" value="NICKEL_COBALT EFFLUX SYSTEM RCNA"/>
    <property type="match status" value="1"/>
</dbReference>
<feature type="transmembrane region" description="Helical" evidence="13">
    <location>
        <begin position="154"/>
        <end position="176"/>
    </location>
</feature>
<feature type="compositionally biased region" description="Low complexity" evidence="14">
    <location>
        <begin position="196"/>
        <end position="207"/>
    </location>
</feature>
<feature type="transmembrane region" description="Helical" evidence="13">
    <location>
        <begin position="297"/>
        <end position="321"/>
    </location>
</feature>
<evidence type="ECO:0000256" key="2">
    <source>
        <dbReference type="ARBA" id="ARBA00004651"/>
    </source>
</evidence>
<keyword evidence="3" id="KW-0171">Cobalt transport</keyword>
<evidence type="ECO:0000256" key="1">
    <source>
        <dbReference type="ARBA" id="ARBA00002510"/>
    </source>
</evidence>
<keyword evidence="4 13" id="KW-0813">Transport</keyword>
<dbReference type="InterPro" id="IPR051224">
    <property type="entry name" value="NiCoT_RcnA"/>
</dbReference>
<dbReference type="AlphaFoldDB" id="A0A7J0BTC2"/>
<evidence type="ECO:0000256" key="11">
    <source>
        <dbReference type="ARBA" id="ARBA00023136"/>
    </source>
</evidence>
<dbReference type="EMBL" id="BLVP01000006">
    <property type="protein sequence ID" value="GFM36412.1"/>
    <property type="molecule type" value="Genomic_DNA"/>
</dbReference>
<organism evidence="15 16">
    <name type="scientific">Desulfovibrio psychrotolerans</name>
    <dbReference type="NCBI Taxonomy" id="415242"/>
    <lineage>
        <taxon>Bacteria</taxon>
        <taxon>Pseudomonadati</taxon>
        <taxon>Thermodesulfobacteriota</taxon>
        <taxon>Desulfovibrionia</taxon>
        <taxon>Desulfovibrionales</taxon>
        <taxon>Desulfovibrionaceae</taxon>
        <taxon>Desulfovibrio</taxon>
    </lineage>
</organism>
<keyword evidence="12" id="KW-0170">Cobalt</keyword>
<evidence type="ECO:0000256" key="8">
    <source>
        <dbReference type="ARBA" id="ARBA00022989"/>
    </source>
</evidence>
<evidence type="ECO:0000256" key="13">
    <source>
        <dbReference type="RuleBase" id="RU362101"/>
    </source>
</evidence>
<comment type="caution">
    <text evidence="15">The sequence shown here is derived from an EMBL/GenBank/DDBJ whole genome shotgun (WGS) entry which is preliminary data.</text>
</comment>
<dbReference type="GO" id="GO:0005886">
    <property type="term" value="C:plasma membrane"/>
    <property type="evidence" value="ECO:0007669"/>
    <property type="project" value="UniProtKB-SubCell"/>
</dbReference>
<keyword evidence="16" id="KW-1185">Reference proteome</keyword>
<evidence type="ECO:0000256" key="14">
    <source>
        <dbReference type="SAM" id="MobiDB-lite"/>
    </source>
</evidence>
<protein>
    <recommendedName>
        <fullName evidence="13">Nickel/cobalt efflux system</fullName>
    </recommendedName>
</protein>
<evidence type="ECO:0000256" key="7">
    <source>
        <dbReference type="ARBA" id="ARBA00022692"/>
    </source>
</evidence>
<evidence type="ECO:0000256" key="10">
    <source>
        <dbReference type="ARBA" id="ARBA00023112"/>
    </source>
</evidence>
<feature type="transmembrane region" description="Helical" evidence="13">
    <location>
        <begin position="253"/>
        <end position="276"/>
    </location>
</feature>
<dbReference type="GO" id="GO:0006824">
    <property type="term" value="P:cobalt ion transport"/>
    <property type="evidence" value="ECO:0007669"/>
    <property type="project" value="UniProtKB-KW"/>
</dbReference>
<keyword evidence="6" id="KW-0533">Nickel</keyword>
<accession>A0A7J0BTC2</accession>
<evidence type="ECO:0000313" key="15">
    <source>
        <dbReference type="EMBL" id="GFM36412.1"/>
    </source>
</evidence>
<dbReference type="Proteomes" id="UP000503820">
    <property type="component" value="Unassembled WGS sequence"/>
</dbReference>
<feature type="transmembrane region" description="Helical" evidence="13">
    <location>
        <begin position="111"/>
        <end position="134"/>
    </location>
</feature>
<dbReference type="PANTHER" id="PTHR40659">
    <property type="entry name" value="NICKEL/COBALT EFFLUX SYSTEM RCNA"/>
    <property type="match status" value="1"/>
</dbReference>
<feature type="transmembrane region" description="Helical" evidence="13">
    <location>
        <begin position="224"/>
        <end position="247"/>
    </location>
</feature>
<reference evidence="15 16" key="1">
    <citation type="submission" date="2020-05" db="EMBL/GenBank/DDBJ databases">
        <title>Draft genome sequence of Desulfovibrio psychrotolerans JS1T.</title>
        <authorList>
            <person name="Ueno A."/>
            <person name="Tamazawa S."/>
            <person name="Tamamura S."/>
            <person name="Murakami T."/>
            <person name="Kiyama T."/>
            <person name="Inomata H."/>
            <person name="Amano Y."/>
            <person name="Miyakawa K."/>
            <person name="Tamaki H."/>
            <person name="Naganuma T."/>
            <person name="Kaneko K."/>
        </authorList>
    </citation>
    <scope>NUCLEOTIDE SEQUENCE [LARGE SCALE GENOMIC DNA]</scope>
    <source>
        <strain evidence="15 16">JS1</strain>
    </source>
</reference>
<gene>
    <name evidence="15" type="ORF">DSM19430T_10960</name>
</gene>
<feature type="compositionally biased region" description="Low complexity" evidence="14">
    <location>
        <begin position="11"/>
        <end position="24"/>
    </location>
</feature>
<feature type="region of interest" description="Disordered" evidence="14">
    <location>
        <begin position="1"/>
        <end position="24"/>
    </location>
</feature>
<dbReference type="GO" id="GO:0046583">
    <property type="term" value="F:monoatomic cation efflux transmembrane transporter activity"/>
    <property type="evidence" value="ECO:0007669"/>
    <property type="project" value="TreeGrafter"/>
</dbReference>